<sequence>MYDRAAIRALAAQGKTAGEIAASLGATITTVRRALDLSQPTAYQRDALADGPVGDQIRAVLAQYPQMKATGIAYRISWTGSMRTLRHVVAQIRAEHEEARPDG</sequence>
<proteinExistence type="predicted"/>
<dbReference type="RefSeq" id="WP_086614200.1">
    <property type="nucleotide sequence ID" value="NZ_MTPX02000042.1"/>
</dbReference>
<keyword evidence="2" id="KW-1185">Reference proteome</keyword>
<protein>
    <recommendedName>
        <fullName evidence="3">Homeodomain-like domain-containing protein</fullName>
    </recommendedName>
</protein>
<evidence type="ECO:0000313" key="1">
    <source>
        <dbReference type="EMBL" id="PHP52585.1"/>
    </source>
</evidence>
<reference evidence="1 2" key="1">
    <citation type="submission" date="2017-10" db="EMBL/GenBank/DDBJ databases">
        <title>Draft genome sequence of cellulolytic Actinomyces sp CtC72 isolated from cattle rumen fluid.</title>
        <authorList>
            <person name="Joshi A.J."/>
            <person name="Vasudevan G."/>
            <person name="Lanjekar V.B."/>
            <person name="Hivarkar S."/>
            <person name="Engineer A."/>
            <person name="Pore S.D."/>
            <person name="Dhakephalkar P.K."/>
            <person name="Dagar S."/>
        </authorList>
    </citation>
    <scope>NUCLEOTIDE SEQUENCE [LARGE SCALE GENOMIC DNA]</scope>
    <source>
        <strain evidence="2">CtC72</strain>
    </source>
</reference>
<evidence type="ECO:0000313" key="2">
    <source>
        <dbReference type="Proteomes" id="UP000194577"/>
    </source>
</evidence>
<gene>
    <name evidence="1" type="ORF">BW737_008865</name>
</gene>
<accession>A0ABX4MAT2</accession>
<comment type="caution">
    <text evidence="1">The sequence shown here is derived from an EMBL/GenBank/DDBJ whole genome shotgun (WGS) entry which is preliminary data.</text>
</comment>
<dbReference type="EMBL" id="MTPX02000042">
    <property type="protein sequence ID" value="PHP52585.1"/>
    <property type="molecule type" value="Genomic_DNA"/>
</dbReference>
<evidence type="ECO:0008006" key="3">
    <source>
        <dbReference type="Google" id="ProtNLM"/>
    </source>
</evidence>
<organism evidence="1 2">
    <name type="scientific">Actinomyces ruminis</name>
    <dbReference type="NCBI Taxonomy" id="1937003"/>
    <lineage>
        <taxon>Bacteria</taxon>
        <taxon>Bacillati</taxon>
        <taxon>Actinomycetota</taxon>
        <taxon>Actinomycetes</taxon>
        <taxon>Actinomycetales</taxon>
        <taxon>Actinomycetaceae</taxon>
        <taxon>Actinomyces</taxon>
    </lineage>
</organism>
<dbReference type="Proteomes" id="UP000194577">
    <property type="component" value="Unassembled WGS sequence"/>
</dbReference>
<name>A0ABX4MAT2_9ACTO</name>